<dbReference type="GO" id="GO:0061343">
    <property type="term" value="P:cell adhesion involved in heart morphogenesis"/>
    <property type="evidence" value="ECO:0007669"/>
    <property type="project" value="TreeGrafter"/>
</dbReference>
<name>A0A8J2HNX9_COTCN</name>
<organism evidence="1 2">
    <name type="scientific">Cotesia congregata</name>
    <name type="common">Parasitoid wasp</name>
    <name type="synonym">Apanteles congregatus</name>
    <dbReference type="NCBI Taxonomy" id="51543"/>
    <lineage>
        <taxon>Eukaryota</taxon>
        <taxon>Metazoa</taxon>
        <taxon>Ecdysozoa</taxon>
        <taxon>Arthropoda</taxon>
        <taxon>Hexapoda</taxon>
        <taxon>Insecta</taxon>
        <taxon>Pterygota</taxon>
        <taxon>Neoptera</taxon>
        <taxon>Endopterygota</taxon>
        <taxon>Hymenoptera</taxon>
        <taxon>Apocrita</taxon>
        <taxon>Ichneumonoidea</taxon>
        <taxon>Braconidae</taxon>
        <taxon>Microgastrinae</taxon>
        <taxon>Cotesia</taxon>
    </lineage>
</organism>
<evidence type="ECO:0000313" key="2">
    <source>
        <dbReference type="Proteomes" id="UP000786811"/>
    </source>
</evidence>
<evidence type="ECO:0008006" key="3">
    <source>
        <dbReference type="Google" id="ProtNLM"/>
    </source>
</evidence>
<dbReference type="PANTHER" id="PTHR33395:SF21">
    <property type="entry name" value="PERICARDIN"/>
    <property type="match status" value="1"/>
</dbReference>
<dbReference type="EMBL" id="CAJNRD030001124">
    <property type="protein sequence ID" value="CAG5108155.1"/>
    <property type="molecule type" value="Genomic_DNA"/>
</dbReference>
<protein>
    <recommendedName>
        <fullName evidence="3">Endonuclease/exonuclease/phosphatase domain-containing protein</fullName>
    </recommendedName>
</protein>
<keyword evidence="2" id="KW-1185">Reference proteome</keyword>
<dbReference type="GO" id="GO:0031012">
    <property type="term" value="C:extracellular matrix"/>
    <property type="evidence" value="ECO:0007669"/>
    <property type="project" value="TreeGrafter"/>
</dbReference>
<dbReference type="OrthoDB" id="7698353at2759"/>
<reference evidence="1" key="1">
    <citation type="submission" date="2021-04" db="EMBL/GenBank/DDBJ databases">
        <authorList>
            <person name="Chebbi M.A.C M."/>
        </authorList>
    </citation>
    <scope>NUCLEOTIDE SEQUENCE</scope>
</reference>
<evidence type="ECO:0000313" key="1">
    <source>
        <dbReference type="EMBL" id="CAG5108155.1"/>
    </source>
</evidence>
<dbReference type="AlphaFoldDB" id="A0A8J2HNX9"/>
<accession>A0A8J2HNX9</accession>
<dbReference type="Proteomes" id="UP000786811">
    <property type="component" value="Unassembled WGS sequence"/>
</dbReference>
<dbReference type="PANTHER" id="PTHR33395">
    <property type="entry name" value="TRANSCRIPTASE, PUTATIVE-RELATED-RELATED"/>
    <property type="match status" value="1"/>
</dbReference>
<dbReference type="GO" id="GO:0007508">
    <property type="term" value="P:larval heart development"/>
    <property type="evidence" value="ECO:0007669"/>
    <property type="project" value="TreeGrafter"/>
</dbReference>
<gene>
    <name evidence="1" type="ORF">HICCMSTLAB_LOCUS13096</name>
</gene>
<proteinExistence type="predicted"/>
<comment type="caution">
    <text evidence="1">The sequence shown here is derived from an EMBL/GenBank/DDBJ whole genome shotgun (WGS) entry which is preliminary data.</text>
</comment>
<sequence length="229" mass="26479">MLRPPHATLLDDFEKVFEELLLSYNNIIIVGDLNINVVCNTYESRCLNDFRNQNSLFLVQFDATQHTSTSDTWIDHCVAQMACQFVDLFNVSLVTSEFPQNWKDSFVLPIPKVRSPQNFCEYRSISILSSSSKVLERCVYDQLIKYFTSNNIRSSSNWISRRFKYSDCLTAPKILVNGKPIEYVTSVKYLGVIMDNMLSWHQQILSVSQQTMNCLARLKMNSRLLNTAM</sequence>